<evidence type="ECO:0000313" key="2">
    <source>
        <dbReference type="EMBL" id="PRX23689.1"/>
    </source>
</evidence>
<organism evidence="2 3">
    <name type="scientific">Actinoplanes italicus</name>
    <dbReference type="NCBI Taxonomy" id="113567"/>
    <lineage>
        <taxon>Bacteria</taxon>
        <taxon>Bacillati</taxon>
        <taxon>Actinomycetota</taxon>
        <taxon>Actinomycetes</taxon>
        <taxon>Micromonosporales</taxon>
        <taxon>Micromonosporaceae</taxon>
        <taxon>Actinoplanes</taxon>
    </lineage>
</organism>
<evidence type="ECO:0000313" key="3">
    <source>
        <dbReference type="Proteomes" id="UP000239415"/>
    </source>
</evidence>
<keyword evidence="1" id="KW-0812">Transmembrane</keyword>
<comment type="caution">
    <text evidence="2">The sequence shown here is derived from an EMBL/GenBank/DDBJ whole genome shotgun (WGS) entry which is preliminary data.</text>
</comment>
<dbReference type="Proteomes" id="UP000239415">
    <property type="component" value="Unassembled WGS sequence"/>
</dbReference>
<proteinExistence type="predicted"/>
<keyword evidence="1" id="KW-0472">Membrane</keyword>
<gene>
    <name evidence="2" type="ORF">CLV67_103438</name>
</gene>
<dbReference type="EMBL" id="PVMZ01000003">
    <property type="protein sequence ID" value="PRX23689.1"/>
    <property type="molecule type" value="Genomic_DNA"/>
</dbReference>
<dbReference type="AlphaFoldDB" id="A0A2T0KJH7"/>
<keyword evidence="1" id="KW-1133">Transmembrane helix</keyword>
<protein>
    <submittedName>
        <fullName evidence="2">Uncharacterized protein</fullName>
    </submittedName>
</protein>
<sequence>MGVGIAFGFGVIVGALAAFAGGRRYEAAAAASMVAAGYVSIARARWRAAFRSVALAALVIAVGAAVVMASR</sequence>
<accession>A0A2T0KJH7</accession>
<evidence type="ECO:0000256" key="1">
    <source>
        <dbReference type="SAM" id="Phobius"/>
    </source>
</evidence>
<dbReference type="RefSeq" id="WP_106316855.1">
    <property type="nucleotide sequence ID" value="NZ_BOMO01000042.1"/>
</dbReference>
<reference evidence="2 3" key="1">
    <citation type="submission" date="2018-03" db="EMBL/GenBank/DDBJ databases">
        <title>Genomic Encyclopedia of Archaeal and Bacterial Type Strains, Phase II (KMG-II): from individual species to whole genera.</title>
        <authorList>
            <person name="Goeker M."/>
        </authorList>
    </citation>
    <scope>NUCLEOTIDE SEQUENCE [LARGE SCALE GENOMIC DNA]</scope>
    <source>
        <strain evidence="2 3">DSM 43146</strain>
    </source>
</reference>
<keyword evidence="3" id="KW-1185">Reference proteome</keyword>
<feature type="transmembrane region" description="Helical" evidence="1">
    <location>
        <begin position="53"/>
        <end position="70"/>
    </location>
</feature>
<name>A0A2T0KJH7_9ACTN</name>